<accession>A0AAV2QLH7</accession>
<feature type="non-terminal residue" evidence="1">
    <location>
        <position position="1"/>
    </location>
</feature>
<comment type="caution">
    <text evidence="1">The sequence shown here is derived from an EMBL/GenBank/DDBJ whole genome shotgun (WGS) entry which is preliminary data.</text>
</comment>
<gene>
    <name evidence="1" type="ORF">MNOR_LOCUS14469</name>
</gene>
<evidence type="ECO:0000313" key="1">
    <source>
        <dbReference type="EMBL" id="CAL4091925.1"/>
    </source>
</evidence>
<name>A0AAV2QLH7_MEGNR</name>
<evidence type="ECO:0000313" key="2">
    <source>
        <dbReference type="Proteomes" id="UP001497623"/>
    </source>
</evidence>
<dbReference type="EMBL" id="CAXKWB010008678">
    <property type="protein sequence ID" value="CAL4091925.1"/>
    <property type="molecule type" value="Genomic_DNA"/>
</dbReference>
<protein>
    <submittedName>
        <fullName evidence="1">Uncharacterized protein</fullName>
    </submittedName>
</protein>
<dbReference type="Proteomes" id="UP001497623">
    <property type="component" value="Unassembled WGS sequence"/>
</dbReference>
<proteinExistence type="predicted"/>
<reference evidence="1 2" key="1">
    <citation type="submission" date="2024-05" db="EMBL/GenBank/DDBJ databases">
        <authorList>
            <person name="Wallberg A."/>
        </authorList>
    </citation>
    <scope>NUCLEOTIDE SEQUENCE [LARGE SCALE GENOMIC DNA]</scope>
</reference>
<sequence length="106" mass="12370">KCEIVQYPLRGKANRAREESFALTASNLWNSLPKCIRNISGMDVQYFKRQLDKVLSFYPDVPRCSTSGHSYDSCGRKSNSICDHYNNRSVRQMIDQLKTKYSQCWH</sequence>
<organism evidence="1 2">
    <name type="scientific">Meganyctiphanes norvegica</name>
    <name type="common">Northern krill</name>
    <name type="synonym">Thysanopoda norvegica</name>
    <dbReference type="NCBI Taxonomy" id="48144"/>
    <lineage>
        <taxon>Eukaryota</taxon>
        <taxon>Metazoa</taxon>
        <taxon>Ecdysozoa</taxon>
        <taxon>Arthropoda</taxon>
        <taxon>Crustacea</taxon>
        <taxon>Multicrustacea</taxon>
        <taxon>Malacostraca</taxon>
        <taxon>Eumalacostraca</taxon>
        <taxon>Eucarida</taxon>
        <taxon>Euphausiacea</taxon>
        <taxon>Euphausiidae</taxon>
        <taxon>Meganyctiphanes</taxon>
    </lineage>
</organism>
<dbReference type="AlphaFoldDB" id="A0AAV2QLH7"/>
<keyword evidence="2" id="KW-1185">Reference proteome</keyword>